<proteinExistence type="predicted"/>
<accession>A0A4V4H3T1</accession>
<comment type="caution">
    <text evidence="2">The sequence shown here is derived from an EMBL/GenBank/DDBJ whole genome shotgun (WGS) entry which is preliminary data.</text>
</comment>
<dbReference type="SUPFAM" id="SSF52402">
    <property type="entry name" value="Adenine nucleotide alpha hydrolases-like"/>
    <property type="match status" value="1"/>
</dbReference>
<dbReference type="InterPro" id="IPR014729">
    <property type="entry name" value="Rossmann-like_a/b/a_fold"/>
</dbReference>
<dbReference type="PANTHER" id="PTHR47583:SF1">
    <property type="entry name" value="ADENINE NUCLEOTIDE ALPHA HYDROLASES-LIKE SUPERFAMILY PROTEIN"/>
    <property type="match status" value="1"/>
</dbReference>
<dbReference type="PANTHER" id="PTHR47583">
    <property type="entry name" value="ADENINE NUCLEOTIDE ALPHA HYDROLASES-LIKE SUPERFAMILY PROTEIN"/>
    <property type="match status" value="1"/>
</dbReference>
<dbReference type="Gene3D" id="3.40.50.620">
    <property type="entry name" value="HUPs"/>
    <property type="match status" value="1"/>
</dbReference>
<evidence type="ECO:0000259" key="1">
    <source>
        <dbReference type="Pfam" id="PF00582"/>
    </source>
</evidence>
<keyword evidence="3" id="KW-1185">Reference proteome</keyword>
<dbReference type="EMBL" id="PYDT01000009">
    <property type="protein sequence ID" value="THU49466.1"/>
    <property type="molecule type" value="Genomic_DNA"/>
</dbReference>
<gene>
    <name evidence="2" type="ORF">C4D60_Mb06t09870</name>
</gene>
<dbReference type="AlphaFoldDB" id="A0A4V4H3T1"/>
<dbReference type="Pfam" id="PF00582">
    <property type="entry name" value="Usp"/>
    <property type="match status" value="1"/>
</dbReference>
<evidence type="ECO:0000313" key="3">
    <source>
        <dbReference type="Proteomes" id="UP000317650"/>
    </source>
</evidence>
<protein>
    <recommendedName>
        <fullName evidence="1">UspA domain-containing protein</fullName>
    </recommendedName>
</protein>
<feature type="domain" description="UspA" evidence="1">
    <location>
        <begin position="67"/>
        <end position="115"/>
    </location>
</feature>
<dbReference type="InterPro" id="IPR006016">
    <property type="entry name" value="UspA"/>
</dbReference>
<name>A0A4V4H3T1_MUSBA</name>
<sequence>MDELAVEAFQIAMLAEPNHLSSLKVAVEYESDPYTFLLINMTHPIYIRRNVSQQSKGTRECIQVRSQGRIVEGEAGKMICREAERLKPAALVMGTRGRGRIQRAASASTASVIVKQHRSSSFRGKVGSNALYTNCLFHYTIIDSLEIKEGKKKSGEESPLLHKPAIGLSSDGAPQGIKLPCRTCFR</sequence>
<reference evidence="2 3" key="1">
    <citation type="journal article" date="2019" name="Nat. Plants">
        <title>Genome sequencing of Musa balbisiana reveals subgenome evolution and function divergence in polyploid bananas.</title>
        <authorList>
            <person name="Yao X."/>
        </authorList>
    </citation>
    <scope>NUCLEOTIDE SEQUENCE [LARGE SCALE GENOMIC DNA]</scope>
    <source>
        <strain evidence="3">cv. DH-PKW</strain>
        <tissue evidence="2">Leaves</tissue>
    </source>
</reference>
<dbReference type="Proteomes" id="UP000317650">
    <property type="component" value="Chromosome 6"/>
</dbReference>
<organism evidence="2 3">
    <name type="scientific">Musa balbisiana</name>
    <name type="common">Banana</name>
    <dbReference type="NCBI Taxonomy" id="52838"/>
    <lineage>
        <taxon>Eukaryota</taxon>
        <taxon>Viridiplantae</taxon>
        <taxon>Streptophyta</taxon>
        <taxon>Embryophyta</taxon>
        <taxon>Tracheophyta</taxon>
        <taxon>Spermatophyta</taxon>
        <taxon>Magnoliopsida</taxon>
        <taxon>Liliopsida</taxon>
        <taxon>Zingiberales</taxon>
        <taxon>Musaceae</taxon>
        <taxon>Musa</taxon>
    </lineage>
</organism>
<evidence type="ECO:0000313" key="2">
    <source>
        <dbReference type="EMBL" id="THU49466.1"/>
    </source>
</evidence>